<evidence type="ECO:0000313" key="2">
    <source>
        <dbReference type="EMBL" id="UQC91168.1"/>
    </source>
</evidence>
<dbReference type="EMBL" id="CP019481">
    <property type="protein sequence ID" value="UQC91168.1"/>
    <property type="molecule type" value="Genomic_DNA"/>
</dbReference>
<accession>A0A9Q8T8E7</accession>
<feature type="region of interest" description="Disordered" evidence="1">
    <location>
        <begin position="443"/>
        <end position="476"/>
    </location>
</feature>
<dbReference type="AlphaFoldDB" id="A0A9Q8T8E7"/>
<dbReference type="KEGG" id="clup:CLUP02_16702"/>
<evidence type="ECO:0000313" key="3">
    <source>
        <dbReference type="Proteomes" id="UP000830671"/>
    </source>
</evidence>
<evidence type="ECO:0000256" key="1">
    <source>
        <dbReference type="SAM" id="MobiDB-lite"/>
    </source>
</evidence>
<protein>
    <submittedName>
        <fullName evidence="2">Uncharacterized protein</fullName>
    </submittedName>
</protein>
<dbReference type="GeneID" id="73350630"/>
<keyword evidence="3" id="KW-1185">Reference proteome</keyword>
<dbReference type="RefSeq" id="XP_049152767.1">
    <property type="nucleotide sequence ID" value="XM_049295620.1"/>
</dbReference>
<organism evidence="2 3">
    <name type="scientific">Colletotrichum lupini</name>
    <dbReference type="NCBI Taxonomy" id="145971"/>
    <lineage>
        <taxon>Eukaryota</taxon>
        <taxon>Fungi</taxon>
        <taxon>Dikarya</taxon>
        <taxon>Ascomycota</taxon>
        <taxon>Pezizomycotina</taxon>
        <taxon>Sordariomycetes</taxon>
        <taxon>Hypocreomycetidae</taxon>
        <taxon>Glomerellales</taxon>
        <taxon>Glomerellaceae</taxon>
        <taxon>Colletotrichum</taxon>
        <taxon>Colletotrichum acutatum species complex</taxon>
    </lineage>
</organism>
<dbReference type="Proteomes" id="UP000830671">
    <property type="component" value="Chromosome 9"/>
</dbReference>
<name>A0A9Q8T8E7_9PEZI</name>
<proteinExistence type="predicted"/>
<gene>
    <name evidence="2" type="ORF">CLUP02_16702</name>
</gene>
<feature type="compositionally biased region" description="Polar residues" evidence="1">
    <location>
        <begin position="443"/>
        <end position="456"/>
    </location>
</feature>
<sequence length="745" mass="84015">MEVSKQISMGPEACVLTLDAVSSAMVVDDRGQTRRTSWRYKTPRAKCAAKHARQANRQWRETRGSKQQEMLQRSQQRLPEFVLLHVALSAAGVKRRQYQDQGWVWLVTAHLAKDSHIGQSKHLKSALVRSVGPGNRFRVIRQNVEREEGKSSPGLKGLSLRICTSRFDLELQPRPSHHIAITASCNKHYLHSSIALYNWLPILAPSYQTSSIQTHSVRSFHRVFHHGLPAMLPPVFRDFSASLPPVKQAYLNHYYSSPSRIRPAHLKVLLRQRIEDPYYSYGYPAHPLSYSLAGTSYAKLLLPSDRNSAEVFGTAAIRILETPKSRQFNQHSTAGFVRRNGDFNLTALFPLRPVSSNGPPITLLRTSPTRLILRLIKQPVQPWTFPFRQARLQNESLLDCKSWQLNQKAKTRGPSRHTNDRSNYLLQRIQAIEVSARIVASNSSPASHCSTTNAPSRLTLHTPGGRSPVLPDGGTVQLPFESRRQSAEASDKQHYGYRTYRYPGDLAWHLAPDFPRLMRNAQLNPRHLTSAWSRTFALIGSASSAATRNMNAKANSTTQYSVQHAARTPGSKLMQRCFILTSSSSSSLLLSPTPPNERCQFARQRQHPIDSVAFLPDFRLAPSERNDRLNSSQTALWSFLQWASLLLSFHYLFCSQSGQRLHYTTLIFQKPRRHVIPVVEAQMVSLRLILGSQPLNETDIRIGVLVNRSVGADSVSRKRQHAGTIYVDDPSTQNVVVNRPKSLIS</sequence>
<reference evidence="2" key="1">
    <citation type="journal article" date="2021" name="Mol. Plant Microbe Interact.">
        <title>Complete Genome Sequence of the Plant-Pathogenic Fungus Colletotrichum lupini.</title>
        <authorList>
            <person name="Baroncelli R."/>
            <person name="Pensec F."/>
            <person name="Da Lio D."/>
            <person name="Boufleur T."/>
            <person name="Vicente I."/>
            <person name="Sarrocco S."/>
            <person name="Picot A."/>
            <person name="Baraldi E."/>
            <person name="Sukno S."/>
            <person name="Thon M."/>
            <person name="Le Floch G."/>
        </authorList>
    </citation>
    <scope>NUCLEOTIDE SEQUENCE</scope>
    <source>
        <strain evidence="2">IMI 504893</strain>
    </source>
</reference>